<dbReference type="AlphaFoldDB" id="A0A067K675"/>
<organism evidence="2 3">
    <name type="scientific">Jatropha curcas</name>
    <name type="common">Barbados nut</name>
    <dbReference type="NCBI Taxonomy" id="180498"/>
    <lineage>
        <taxon>Eukaryota</taxon>
        <taxon>Viridiplantae</taxon>
        <taxon>Streptophyta</taxon>
        <taxon>Embryophyta</taxon>
        <taxon>Tracheophyta</taxon>
        <taxon>Spermatophyta</taxon>
        <taxon>Magnoliopsida</taxon>
        <taxon>eudicotyledons</taxon>
        <taxon>Gunneridae</taxon>
        <taxon>Pentapetalae</taxon>
        <taxon>rosids</taxon>
        <taxon>fabids</taxon>
        <taxon>Malpighiales</taxon>
        <taxon>Euphorbiaceae</taxon>
        <taxon>Crotonoideae</taxon>
        <taxon>Jatropheae</taxon>
        <taxon>Jatropha</taxon>
    </lineage>
</organism>
<evidence type="ECO:0000313" key="2">
    <source>
        <dbReference type="EMBL" id="KDP27304.1"/>
    </source>
</evidence>
<dbReference type="EMBL" id="KK914858">
    <property type="protein sequence ID" value="KDP27304.1"/>
    <property type="molecule type" value="Genomic_DNA"/>
</dbReference>
<sequence length="202" mass="22089">MTSASPPNIEASVFAPVDSSLSDDHPHASVNSSSFPPRFRPPEPIELTSSTSRHHRSCSGLPSPLSFIPGERSSHRRATISLDCEIASPDQFFGDLKPRARQKSIVFTTVHDGRRSGDQLATLRRGPETQNSLLFALIMESLPDSQLPAGWPPVVCAGGSRFDGDDRLASCWYGKEKRECKNNERAGQVRIRRSVMYGGSAP</sequence>
<proteinExistence type="predicted"/>
<name>A0A067K675_JATCU</name>
<evidence type="ECO:0000256" key="1">
    <source>
        <dbReference type="SAM" id="MobiDB-lite"/>
    </source>
</evidence>
<accession>A0A067K675</accession>
<gene>
    <name evidence="2" type="ORF">JCGZ_20292</name>
</gene>
<protein>
    <submittedName>
        <fullName evidence="2">Uncharacterized protein</fullName>
    </submittedName>
</protein>
<feature type="region of interest" description="Disordered" evidence="1">
    <location>
        <begin position="1"/>
        <end position="72"/>
    </location>
</feature>
<dbReference type="Proteomes" id="UP000027138">
    <property type="component" value="Unassembled WGS sequence"/>
</dbReference>
<reference evidence="2 3" key="1">
    <citation type="journal article" date="2014" name="PLoS ONE">
        <title>Global Analysis of Gene Expression Profiles in Physic Nut (Jatropha curcas L.) Seedlings Exposed to Salt Stress.</title>
        <authorList>
            <person name="Zhang L."/>
            <person name="Zhang C."/>
            <person name="Wu P."/>
            <person name="Chen Y."/>
            <person name="Li M."/>
            <person name="Jiang H."/>
            <person name="Wu G."/>
        </authorList>
    </citation>
    <scope>NUCLEOTIDE SEQUENCE [LARGE SCALE GENOMIC DNA]</scope>
    <source>
        <strain evidence="3">cv. GZQX0401</strain>
        <tissue evidence="2">Young leaves</tissue>
    </source>
</reference>
<keyword evidence="3" id="KW-1185">Reference proteome</keyword>
<evidence type="ECO:0000313" key="3">
    <source>
        <dbReference type="Proteomes" id="UP000027138"/>
    </source>
</evidence>